<gene>
    <name evidence="5" type="primary">cnrB</name>
    <name evidence="4" type="ORF">AB406_1310</name>
    <name evidence="5" type="ORF">AB406_1901</name>
</gene>
<dbReference type="Gene3D" id="1.10.287.470">
    <property type="entry name" value="Helix hairpin bin"/>
    <property type="match status" value="1"/>
</dbReference>
<evidence type="ECO:0000259" key="3">
    <source>
        <dbReference type="Pfam" id="PF25973"/>
    </source>
</evidence>
<evidence type="ECO:0000256" key="2">
    <source>
        <dbReference type="ARBA" id="ARBA00022448"/>
    </source>
</evidence>
<dbReference type="Pfam" id="PF25973">
    <property type="entry name" value="BSH_CzcB"/>
    <property type="match status" value="1"/>
</dbReference>
<dbReference type="GO" id="GO:0022857">
    <property type="term" value="F:transmembrane transporter activity"/>
    <property type="evidence" value="ECO:0007669"/>
    <property type="project" value="InterPro"/>
</dbReference>
<dbReference type="PANTHER" id="PTHR30097">
    <property type="entry name" value="CATION EFFLUX SYSTEM PROTEIN CUSB"/>
    <property type="match status" value="1"/>
</dbReference>
<dbReference type="SUPFAM" id="SSF111369">
    <property type="entry name" value="HlyD-like secretion proteins"/>
    <property type="match status" value="1"/>
</dbReference>
<dbReference type="InterPro" id="IPR051909">
    <property type="entry name" value="MFP_Cation_Efflux"/>
</dbReference>
<dbReference type="Gene3D" id="2.40.420.20">
    <property type="match status" value="1"/>
</dbReference>
<organism evidence="5 6">
    <name type="scientific">Riemerella anatipestifer</name>
    <name type="common">Moraxella anatipestifer</name>
    <dbReference type="NCBI Taxonomy" id="34085"/>
    <lineage>
        <taxon>Bacteria</taxon>
        <taxon>Pseudomonadati</taxon>
        <taxon>Bacteroidota</taxon>
        <taxon>Flavobacteriia</taxon>
        <taxon>Flavobacteriales</taxon>
        <taxon>Weeksellaceae</taxon>
        <taxon>Riemerella</taxon>
    </lineage>
</organism>
<dbReference type="Gene3D" id="2.40.50.100">
    <property type="match status" value="1"/>
</dbReference>
<sequence>MKKIIIILSIGSIVLSCSKKENTTEKPAFEVSANQNEITLTDAQMKSVGIQTSLLSEQEISSKITLNGNIDVPPQGMASVSSPSGGYIKSAKFMPGNFVNKGDVLAILEDPNLVQLQQDYLLAKSNFGYAEKDYQRQKDLNQSQASSDKAMQMAHTEAKNQNISINALAERLRILGVNPDKITPQSIQRSVALRAPISGYITRVNVNIGQYVSPVDKLFEIVNTQDTHLILKAFEKDLSHLKIGQKVYAYANQNPDKKYTASIILIGKNFDSDRSVPVHCHFVGGQPDLVPGSFMNADVEANAQNSLSVPDDAVLTWEGKQYIFEEIKPKTFRMVPVTIGNSENGYTEISGDLTKLMNKKFVTKGAYNLLMGLKNVEE</sequence>
<dbReference type="EMBL" id="CP011859">
    <property type="protein sequence ID" value="AQY22842.1"/>
    <property type="molecule type" value="Genomic_DNA"/>
</dbReference>
<dbReference type="PROSITE" id="PS51257">
    <property type="entry name" value="PROKAR_LIPOPROTEIN"/>
    <property type="match status" value="1"/>
</dbReference>
<dbReference type="GO" id="GO:0030313">
    <property type="term" value="C:cell envelope"/>
    <property type="evidence" value="ECO:0007669"/>
    <property type="project" value="TreeGrafter"/>
</dbReference>
<dbReference type="RefSeq" id="WP_079207468.1">
    <property type="nucleotide sequence ID" value="NZ_CP011859.1"/>
</dbReference>
<dbReference type="Proteomes" id="UP000189883">
    <property type="component" value="Chromosome"/>
</dbReference>
<dbReference type="GO" id="GO:0015679">
    <property type="term" value="P:plasma membrane copper ion transport"/>
    <property type="evidence" value="ECO:0007669"/>
    <property type="project" value="TreeGrafter"/>
</dbReference>
<evidence type="ECO:0000256" key="1">
    <source>
        <dbReference type="ARBA" id="ARBA00009477"/>
    </source>
</evidence>
<dbReference type="GO" id="GO:0060003">
    <property type="term" value="P:copper ion export"/>
    <property type="evidence" value="ECO:0007669"/>
    <property type="project" value="TreeGrafter"/>
</dbReference>
<dbReference type="GO" id="GO:0016020">
    <property type="term" value="C:membrane"/>
    <property type="evidence" value="ECO:0007669"/>
    <property type="project" value="InterPro"/>
</dbReference>
<protein>
    <submittedName>
        <fullName evidence="5">Nickel and cobalt resistance protein CnrB</fullName>
    </submittedName>
</protein>
<dbReference type="InterPro" id="IPR006143">
    <property type="entry name" value="RND_pump_MFP"/>
</dbReference>
<dbReference type="AlphaFoldDB" id="A0A1S7DUN6"/>
<evidence type="ECO:0000313" key="5">
    <source>
        <dbReference type="EMBL" id="AQY22842.1"/>
    </source>
</evidence>
<keyword evidence="2" id="KW-0813">Transport</keyword>
<dbReference type="NCBIfam" id="TIGR01730">
    <property type="entry name" value="RND_mfp"/>
    <property type="match status" value="1"/>
</dbReference>
<reference evidence="5 6" key="1">
    <citation type="submission" date="2015-06" db="EMBL/GenBank/DDBJ databases">
        <title>R. anatipestifer strain HXb2 is the most virulent strain so far, and the genome sequence would help us uncover the pathogenesis.</title>
        <authorList>
            <person name="Hu Q."/>
            <person name="Qi J."/>
            <person name="Bo H."/>
            <person name="Liu G."/>
            <person name="Tao M."/>
            <person name="Ding Y."/>
            <person name="Xue Y."/>
        </authorList>
    </citation>
    <scope>NUCLEOTIDE SEQUENCE [LARGE SCALE GENOMIC DNA]</scope>
    <source>
        <strain evidence="5 6">HXb2</strain>
    </source>
</reference>
<dbReference type="PANTHER" id="PTHR30097:SF4">
    <property type="entry name" value="SLR6042 PROTEIN"/>
    <property type="match status" value="1"/>
</dbReference>
<evidence type="ECO:0000313" key="4">
    <source>
        <dbReference type="EMBL" id="AQY22257.1"/>
    </source>
</evidence>
<feature type="domain" description="CzcB-like barrel-sandwich hybrid" evidence="3">
    <location>
        <begin position="77"/>
        <end position="222"/>
    </location>
</feature>
<evidence type="ECO:0000313" key="6">
    <source>
        <dbReference type="Proteomes" id="UP000189883"/>
    </source>
</evidence>
<name>A0A1S7DUN6_RIEAN</name>
<comment type="similarity">
    <text evidence="1">Belongs to the membrane fusion protein (MFP) (TC 8.A.1) family.</text>
</comment>
<dbReference type="EMBL" id="CP011859">
    <property type="protein sequence ID" value="AQY22257.1"/>
    <property type="molecule type" value="Genomic_DNA"/>
</dbReference>
<dbReference type="Gene3D" id="2.40.30.170">
    <property type="match status" value="1"/>
</dbReference>
<proteinExistence type="inferred from homology"/>
<accession>A0A1S7DUN6</accession>
<dbReference type="InterPro" id="IPR058647">
    <property type="entry name" value="BSH_CzcB-like"/>
</dbReference>